<dbReference type="Proteomes" id="UP001416858">
    <property type="component" value="Unassembled WGS sequence"/>
</dbReference>
<protein>
    <submittedName>
        <fullName evidence="1">Uncharacterized protein</fullName>
    </submittedName>
</protein>
<gene>
    <name evidence="1" type="ORF">Rcae01_06540</name>
</gene>
<reference evidence="1 2" key="1">
    <citation type="submission" date="2024-02" db="EMBL/GenBank/DDBJ databases">
        <title>Rhodopirellula caenicola NBRC 110016.</title>
        <authorList>
            <person name="Ichikawa N."/>
            <person name="Katano-Makiyama Y."/>
            <person name="Hidaka K."/>
        </authorList>
    </citation>
    <scope>NUCLEOTIDE SEQUENCE [LARGE SCALE GENOMIC DNA]</scope>
    <source>
        <strain evidence="1 2">NBRC 110016</strain>
    </source>
</reference>
<proteinExistence type="predicted"/>
<sequence length="147" mass="16958">MINFLCHVVHIVADEGQFSVNILGATIPLVVAVHRPQSQANSLAALGERIHFNNDRFRWSVSIRLTRMLHYRLTRVSRCHVVNLRGKRNCDQSTVDAGCLFKLQFYFGCDRMRYERRRKVLHVLARSTCDLALCENASEAEAWLRNS</sequence>
<keyword evidence="2" id="KW-1185">Reference proteome</keyword>
<accession>A0ABP9W4D5</accession>
<comment type="caution">
    <text evidence="1">The sequence shown here is derived from an EMBL/GenBank/DDBJ whole genome shotgun (WGS) entry which is preliminary data.</text>
</comment>
<name>A0ABP9W4D5_9BACT</name>
<organism evidence="1 2">
    <name type="scientific">Novipirellula caenicola</name>
    <dbReference type="NCBI Taxonomy" id="1536901"/>
    <lineage>
        <taxon>Bacteria</taxon>
        <taxon>Pseudomonadati</taxon>
        <taxon>Planctomycetota</taxon>
        <taxon>Planctomycetia</taxon>
        <taxon>Pirellulales</taxon>
        <taxon>Pirellulaceae</taxon>
        <taxon>Novipirellula</taxon>
    </lineage>
</organism>
<evidence type="ECO:0000313" key="2">
    <source>
        <dbReference type="Proteomes" id="UP001416858"/>
    </source>
</evidence>
<evidence type="ECO:0000313" key="1">
    <source>
        <dbReference type="EMBL" id="GAA5511027.1"/>
    </source>
</evidence>
<dbReference type="EMBL" id="BAABRO010000033">
    <property type="protein sequence ID" value="GAA5511027.1"/>
    <property type="molecule type" value="Genomic_DNA"/>
</dbReference>